<dbReference type="EMBL" id="UINC01124216">
    <property type="protein sequence ID" value="SVD01211.1"/>
    <property type="molecule type" value="Genomic_DNA"/>
</dbReference>
<name>A0A382RX28_9ZZZZ</name>
<reference evidence="1" key="1">
    <citation type="submission" date="2018-05" db="EMBL/GenBank/DDBJ databases">
        <authorList>
            <person name="Lanie J.A."/>
            <person name="Ng W.-L."/>
            <person name="Kazmierczak K.M."/>
            <person name="Andrzejewski T.M."/>
            <person name="Davidsen T.M."/>
            <person name="Wayne K.J."/>
            <person name="Tettelin H."/>
            <person name="Glass J.I."/>
            <person name="Rusch D."/>
            <person name="Podicherti R."/>
            <person name="Tsui H.-C.T."/>
            <person name="Winkler M.E."/>
        </authorList>
    </citation>
    <scope>NUCLEOTIDE SEQUENCE</scope>
</reference>
<sequence length="91" mass="11175">MLDRRFWEDLDKRMICAEKRWYWLDMHLSRRDKLLMTQHVKHPRGGFGVQDWCKKIEGITVRKRRKTKEEQNSLIKPLKNNVIELHPLTTF</sequence>
<accession>A0A382RX28</accession>
<protein>
    <submittedName>
        <fullName evidence="1">Uncharacterized protein</fullName>
    </submittedName>
</protein>
<evidence type="ECO:0000313" key="1">
    <source>
        <dbReference type="EMBL" id="SVD01211.1"/>
    </source>
</evidence>
<organism evidence="1">
    <name type="scientific">marine metagenome</name>
    <dbReference type="NCBI Taxonomy" id="408172"/>
    <lineage>
        <taxon>unclassified sequences</taxon>
        <taxon>metagenomes</taxon>
        <taxon>ecological metagenomes</taxon>
    </lineage>
</organism>
<gene>
    <name evidence="1" type="ORF">METZ01_LOCUS354065</name>
</gene>
<proteinExistence type="predicted"/>
<dbReference type="AlphaFoldDB" id="A0A382RX28"/>